<dbReference type="EMBL" id="GL379959">
    <property type="protein sequence ID" value="EGT38534.1"/>
    <property type="molecule type" value="Genomic_DNA"/>
</dbReference>
<dbReference type="AlphaFoldDB" id="G0NVT8"/>
<dbReference type="FunCoup" id="G0NVT8">
    <property type="interactions" value="74"/>
</dbReference>
<keyword evidence="3" id="KW-1185">Reference proteome</keyword>
<dbReference type="PROSITE" id="PS50838">
    <property type="entry name" value="MAGE"/>
    <property type="match status" value="1"/>
</dbReference>
<dbReference type="HOGENOM" id="CLU_1090813_0_0_1"/>
<dbReference type="InterPro" id="IPR041899">
    <property type="entry name" value="MAGE_WH2"/>
</dbReference>
<evidence type="ECO:0000259" key="1">
    <source>
        <dbReference type="PROSITE" id="PS50838"/>
    </source>
</evidence>
<dbReference type="STRING" id="135651.G0NVT8"/>
<protein>
    <recommendedName>
        <fullName evidence="1">MAGE domain-containing protein</fullName>
    </recommendedName>
</protein>
<dbReference type="InParanoid" id="G0NVT8"/>
<accession>G0NVT8</accession>
<dbReference type="InterPro" id="IPR002190">
    <property type="entry name" value="MHD_dom"/>
</dbReference>
<dbReference type="OrthoDB" id="205198at2759"/>
<name>G0NVT8_CAEBE</name>
<evidence type="ECO:0000313" key="3">
    <source>
        <dbReference type="Proteomes" id="UP000008068"/>
    </source>
</evidence>
<feature type="domain" description="MAGE" evidence="1">
    <location>
        <begin position="172"/>
        <end position="231"/>
    </location>
</feature>
<proteinExistence type="predicted"/>
<evidence type="ECO:0000313" key="2">
    <source>
        <dbReference type="EMBL" id="EGT38534.1"/>
    </source>
</evidence>
<dbReference type="Proteomes" id="UP000008068">
    <property type="component" value="Unassembled WGS sequence"/>
</dbReference>
<sequence length="255" mass="29335">MSEPEDDATQTTREEDVLSYEIYFWIVRSINEKGVVKLSDLRKLYQKSTTKDKTVQIRPLQEILKLVNDNLLHFQGWSAVMQDDRITYVNLERKMTFNLAKPSETERILGLLEITLMYIFVAIKPSAKSPGVTHDELMAYLEATTTAGDDHKLSQVETELLKKLISPNARAEFVKKGYLSYSKSVENDEEVFRYEWGPTSRQSVDPVQLVQMFQKMTGMDSNQLKEQFKRAAELKAQQSLAIEDGVVLMKRGQIK</sequence>
<dbReference type="eggNOG" id="ENOG502T2TM">
    <property type="taxonomic scope" value="Eukaryota"/>
</dbReference>
<reference evidence="3" key="1">
    <citation type="submission" date="2011-07" db="EMBL/GenBank/DDBJ databases">
        <authorList>
            <consortium name="Caenorhabditis brenneri Sequencing and Analysis Consortium"/>
            <person name="Wilson R.K."/>
        </authorList>
    </citation>
    <scope>NUCLEOTIDE SEQUENCE [LARGE SCALE GENOMIC DNA]</scope>
    <source>
        <strain evidence="3">PB2801</strain>
    </source>
</reference>
<organism evidence="3">
    <name type="scientific">Caenorhabditis brenneri</name>
    <name type="common">Nematode worm</name>
    <dbReference type="NCBI Taxonomy" id="135651"/>
    <lineage>
        <taxon>Eukaryota</taxon>
        <taxon>Metazoa</taxon>
        <taxon>Ecdysozoa</taxon>
        <taxon>Nematoda</taxon>
        <taxon>Chromadorea</taxon>
        <taxon>Rhabditida</taxon>
        <taxon>Rhabditina</taxon>
        <taxon>Rhabditomorpha</taxon>
        <taxon>Rhabditoidea</taxon>
        <taxon>Rhabditidae</taxon>
        <taxon>Peloderinae</taxon>
        <taxon>Caenorhabditis</taxon>
    </lineage>
</organism>
<gene>
    <name evidence="2" type="ORF">CAEBREN_30786</name>
</gene>
<dbReference type="Gene3D" id="1.10.10.1210">
    <property type="entry name" value="MAGE homology domain, winged helix WH2 motif"/>
    <property type="match status" value="1"/>
</dbReference>